<protein>
    <submittedName>
        <fullName evidence="2">DUF3810 domain-containing protein</fullName>
    </submittedName>
</protein>
<keyword evidence="1" id="KW-0472">Membrane</keyword>
<evidence type="ECO:0000256" key="1">
    <source>
        <dbReference type="SAM" id="Phobius"/>
    </source>
</evidence>
<feature type="transmembrane region" description="Helical" evidence="1">
    <location>
        <begin position="94"/>
        <end position="114"/>
    </location>
</feature>
<evidence type="ECO:0000313" key="2">
    <source>
        <dbReference type="EMBL" id="MCW3805270.1"/>
    </source>
</evidence>
<feature type="transmembrane region" description="Helical" evidence="1">
    <location>
        <begin position="64"/>
        <end position="82"/>
    </location>
</feature>
<keyword evidence="3" id="KW-1185">Reference proteome</keyword>
<dbReference type="RefSeq" id="WP_301198591.1">
    <property type="nucleotide sequence ID" value="NZ_JAPDPI010000009.1"/>
</dbReference>
<proteinExistence type="predicted"/>
<dbReference type="Pfam" id="PF12725">
    <property type="entry name" value="DUF3810"/>
    <property type="match status" value="1"/>
</dbReference>
<feature type="transmembrane region" description="Helical" evidence="1">
    <location>
        <begin position="7"/>
        <end position="27"/>
    </location>
</feature>
<keyword evidence="1" id="KW-0812">Transmembrane</keyword>
<gene>
    <name evidence="2" type="ORF">OM074_06500</name>
</gene>
<sequence length="354" mass="41548">MNRFKKYLKLGFPFSLALITYLLTLVFKNNPDLTEKWYSTGIYPQIAYPLSSFSALFPFSLDDTFYVLLTTFFVIGLILVSVKQIRLTSFTIRLLQTIALLYSAFYFLWGFNYFRQPAHLRMQIEKSEPNTENFAEVFKLVAEYTNKAYTSWQDQDTLNFQPILEPSINELQTFLPVEYPGGMRRIKNISFSNFFAKATILGYYGPFFNEAHINKHLSVWDKPVVTAHEMCHQLGITSEAEANFYAWLITTNSENKFANYCGWLYSLGFFIYQSKDIFSKEDLMSMIKPEVINDYRSRHKHWHKLRNKTIDKTASKVNDVYLKSNNVKKGIDDYNGMVQLIIDFYLSEHKEIIF</sequence>
<accession>A0AAE3SKA6</accession>
<name>A0AAE3SKA6_9BACT</name>
<dbReference type="Proteomes" id="UP001207408">
    <property type="component" value="Unassembled WGS sequence"/>
</dbReference>
<dbReference type="InterPro" id="IPR024294">
    <property type="entry name" value="DUF3810"/>
</dbReference>
<comment type="caution">
    <text evidence="2">The sequence shown here is derived from an EMBL/GenBank/DDBJ whole genome shotgun (WGS) entry which is preliminary data.</text>
</comment>
<organism evidence="2 3">
    <name type="scientific">Plebeiibacterium marinum</name>
    <dbReference type="NCBI Taxonomy" id="2992111"/>
    <lineage>
        <taxon>Bacteria</taxon>
        <taxon>Pseudomonadati</taxon>
        <taxon>Bacteroidota</taxon>
        <taxon>Bacteroidia</taxon>
        <taxon>Marinilabiliales</taxon>
        <taxon>Marinilabiliaceae</taxon>
        <taxon>Plebeiibacterium</taxon>
    </lineage>
</organism>
<evidence type="ECO:0000313" key="3">
    <source>
        <dbReference type="Proteomes" id="UP001207408"/>
    </source>
</evidence>
<dbReference type="AlphaFoldDB" id="A0AAE3SKA6"/>
<keyword evidence="1" id="KW-1133">Transmembrane helix</keyword>
<dbReference type="EMBL" id="JAPDPI010000009">
    <property type="protein sequence ID" value="MCW3805270.1"/>
    <property type="molecule type" value="Genomic_DNA"/>
</dbReference>
<reference evidence="2" key="1">
    <citation type="submission" date="2022-10" db="EMBL/GenBank/DDBJ databases">
        <authorList>
            <person name="Yu W.X."/>
        </authorList>
    </citation>
    <scope>NUCLEOTIDE SEQUENCE</scope>
    <source>
        <strain evidence="2">D04</strain>
    </source>
</reference>